<evidence type="ECO:0000313" key="3">
    <source>
        <dbReference type="Proteomes" id="UP000269708"/>
    </source>
</evidence>
<protein>
    <submittedName>
        <fullName evidence="2">Peptidase M15-like protein</fullName>
    </submittedName>
</protein>
<name>A0A3N4V461_9GAMM</name>
<proteinExistence type="predicted"/>
<dbReference type="RefSeq" id="WP_081770272.1">
    <property type="nucleotide sequence ID" value="NZ_RKQN01000003.1"/>
</dbReference>
<keyword evidence="3" id="KW-1185">Reference proteome</keyword>
<dbReference type="InterPro" id="IPR009045">
    <property type="entry name" value="Zn_M74/Hedgehog-like"/>
</dbReference>
<reference evidence="2 3" key="1">
    <citation type="submission" date="2018-11" db="EMBL/GenBank/DDBJ databases">
        <title>Genomic Encyclopedia of Type Strains, Phase IV (KMG-IV): sequencing the most valuable type-strain genomes for metagenomic binning, comparative biology and taxonomic classification.</title>
        <authorList>
            <person name="Goeker M."/>
        </authorList>
    </citation>
    <scope>NUCLEOTIDE SEQUENCE [LARGE SCALE GENOMIC DNA]</scope>
    <source>
        <strain evidence="2 3">DSM 25623</strain>
    </source>
</reference>
<comment type="caution">
    <text evidence="2">The sequence shown here is derived from an EMBL/GenBank/DDBJ whole genome shotgun (WGS) entry which is preliminary data.</text>
</comment>
<dbReference type="Gene3D" id="3.30.1380.10">
    <property type="match status" value="1"/>
</dbReference>
<dbReference type="EMBL" id="RKQN01000003">
    <property type="protein sequence ID" value="RPE76853.1"/>
    <property type="molecule type" value="Genomic_DNA"/>
</dbReference>
<accession>A0A3N4V461</accession>
<dbReference type="SUPFAM" id="SSF55166">
    <property type="entry name" value="Hedgehog/DD-peptidase"/>
    <property type="match status" value="1"/>
</dbReference>
<organism evidence="2 3">
    <name type="scientific">Vulcaniibacterium tengchongense</name>
    <dbReference type="NCBI Taxonomy" id="1273429"/>
    <lineage>
        <taxon>Bacteria</taxon>
        <taxon>Pseudomonadati</taxon>
        <taxon>Pseudomonadota</taxon>
        <taxon>Gammaproteobacteria</taxon>
        <taxon>Lysobacterales</taxon>
        <taxon>Lysobacteraceae</taxon>
        <taxon>Vulcaniibacterium</taxon>
    </lineage>
</organism>
<evidence type="ECO:0000313" key="2">
    <source>
        <dbReference type="EMBL" id="RPE76853.1"/>
    </source>
</evidence>
<dbReference type="Pfam" id="PF08291">
    <property type="entry name" value="Peptidase_M15_3"/>
    <property type="match status" value="1"/>
</dbReference>
<evidence type="ECO:0000259" key="1">
    <source>
        <dbReference type="Pfam" id="PF08291"/>
    </source>
</evidence>
<dbReference type="Proteomes" id="UP000269708">
    <property type="component" value="Unassembled WGS sequence"/>
</dbReference>
<gene>
    <name evidence="2" type="ORF">EDC50_2104</name>
</gene>
<sequence length="135" mass="15352">MRETTQSALDWRRYPNFRPEEFRCRHTGRLRMDPGFMERLQRLRSAYGRSMVITSGYRDPTHPAEAAKTSSGAHTLGRACDVAVHGRDALDLVVLAVAHGFTGIGVQQRGLRRFIHLDDLDATTDRPRPTLWSYA</sequence>
<dbReference type="InterPro" id="IPR013230">
    <property type="entry name" value="Peptidase_M15A_C"/>
</dbReference>
<dbReference type="AlphaFoldDB" id="A0A3N4V461"/>
<feature type="domain" description="Peptidase M15A C-terminal" evidence="1">
    <location>
        <begin position="16"/>
        <end position="118"/>
    </location>
</feature>
<dbReference type="OrthoDB" id="5242612at2"/>